<dbReference type="EMBL" id="ML996694">
    <property type="protein sequence ID" value="KAF2400625.1"/>
    <property type="molecule type" value="Genomic_DNA"/>
</dbReference>
<sequence length="89" mass="10565">MADLTRDEKERLVDFSHEYFQLVELDLLRWPAPTLLKKPQAQQWLYEMLFENVKYAPPLRYQLRILKRLIKTIEGAIDDPEEDVGCSVS</sequence>
<dbReference type="Proteomes" id="UP000799640">
    <property type="component" value="Unassembled WGS sequence"/>
</dbReference>
<proteinExistence type="predicted"/>
<gene>
    <name evidence="1" type="ORF">EJ06DRAFT_529765</name>
</gene>
<protein>
    <submittedName>
        <fullName evidence="1">Uncharacterized protein</fullName>
    </submittedName>
</protein>
<accession>A0A6G1HY14</accession>
<reference evidence="1" key="1">
    <citation type="journal article" date="2020" name="Stud. Mycol.">
        <title>101 Dothideomycetes genomes: a test case for predicting lifestyles and emergence of pathogens.</title>
        <authorList>
            <person name="Haridas S."/>
            <person name="Albert R."/>
            <person name="Binder M."/>
            <person name="Bloem J."/>
            <person name="Labutti K."/>
            <person name="Salamov A."/>
            <person name="Andreopoulos B."/>
            <person name="Baker S."/>
            <person name="Barry K."/>
            <person name="Bills G."/>
            <person name="Bluhm B."/>
            <person name="Cannon C."/>
            <person name="Castanera R."/>
            <person name="Culley D."/>
            <person name="Daum C."/>
            <person name="Ezra D."/>
            <person name="Gonzalez J."/>
            <person name="Henrissat B."/>
            <person name="Kuo A."/>
            <person name="Liang C."/>
            <person name="Lipzen A."/>
            <person name="Lutzoni F."/>
            <person name="Magnuson J."/>
            <person name="Mondo S."/>
            <person name="Nolan M."/>
            <person name="Ohm R."/>
            <person name="Pangilinan J."/>
            <person name="Park H.-J."/>
            <person name="Ramirez L."/>
            <person name="Alfaro M."/>
            <person name="Sun H."/>
            <person name="Tritt A."/>
            <person name="Yoshinaga Y."/>
            <person name="Zwiers L.-H."/>
            <person name="Turgeon B."/>
            <person name="Goodwin S."/>
            <person name="Spatafora J."/>
            <person name="Crous P."/>
            <person name="Grigoriev I."/>
        </authorList>
    </citation>
    <scope>NUCLEOTIDE SEQUENCE</scope>
    <source>
        <strain evidence="1">CBS 262.69</strain>
    </source>
</reference>
<evidence type="ECO:0000313" key="2">
    <source>
        <dbReference type="Proteomes" id="UP000799640"/>
    </source>
</evidence>
<keyword evidence="2" id="KW-1185">Reference proteome</keyword>
<organism evidence="1 2">
    <name type="scientific">Trichodelitschia bisporula</name>
    <dbReference type="NCBI Taxonomy" id="703511"/>
    <lineage>
        <taxon>Eukaryota</taxon>
        <taxon>Fungi</taxon>
        <taxon>Dikarya</taxon>
        <taxon>Ascomycota</taxon>
        <taxon>Pezizomycotina</taxon>
        <taxon>Dothideomycetes</taxon>
        <taxon>Dothideomycetes incertae sedis</taxon>
        <taxon>Phaeotrichales</taxon>
        <taxon>Phaeotrichaceae</taxon>
        <taxon>Trichodelitschia</taxon>
    </lineage>
</organism>
<dbReference type="AlphaFoldDB" id="A0A6G1HY14"/>
<name>A0A6G1HY14_9PEZI</name>
<dbReference type="OrthoDB" id="194386at2759"/>
<evidence type="ECO:0000313" key="1">
    <source>
        <dbReference type="EMBL" id="KAF2400625.1"/>
    </source>
</evidence>